<keyword evidence="2" id="KW-1185">Reference proteome</keyword>
<reference evidence="1" key="2">
    <citation type="submission" date="2020-09" db="EMBL/GenBank/DDBJ databases">
        <authorList>
            <person name="Sun Q."/>
            <person name="Zhou Y."/>
        </authorList>
    </citation>
    <scope>NUCLEOTIDE SEQUENCE</scope>
    <source>
        <strain evidence="1">CGMCC 1.15095</strain>
    </source>
</reference>
<protein>
    <submittedName>
        <fullName evidence="1">Uncharacterized protein</fullName>
    </submittedName>
</protein>
<comment type="caution">
    <text evidence="1">The sequence shown here is derived from an EMBL/GenBank/DDBJ whole genome shotgun (WGS) entry which is preliminary data.</text>
</comment>
<gene>
    <name evidence="1" type="ORF">GCM10011494_23040</name>
</gene>
<dbReference type="Proteomes" id="UP000608154">
    <property type="component" value="Unassembled WGS sequence"/>
</dbReference>
<evidence type="ECO:0000313" key="1">
    <source>
        <dbReference type="EMBL" id="GGC03993.1"/>
    </source>
</evidence>
<name>A0A916X684_9SPHN</name>
<reference evidence="1" key="1">
    <citation type="journal article" date="2014" name="Int. J. Syst. Evol. Microbiol.">
        <title>Complete genome sequence of Corynebacterium casei LMG S-19264T (=DSM 44701T), isolated from a smear-ripened cheese.</title>
        <authorList>
            <consortium name="US DOE Joint Genome Institute (JGI-PGF)"/>
            <person name="Walter F."/>
            <person name="Albersmeier A."/>
            <person name="Kalinowski J."/>
            <person name="Ruckert C."/>
        </authorList>
    </citation>
    <scope>NUCLEOTIDE SEQUENCE</scope>
    <source>
        <strain evidence="1">CGMCC 1.15095</strain>
    </source>
</reference>
<organism evidence="1 2">
    <name type="scientific">Novosphingobium endophyticum</name>
    <dbReference type="NCBI Taxonomy" id="1955250"/>
    <lineage>
        <taxon>Bacteria</taxon>
        <taxon>Pseudomonadati</taxon>
        <taxon>Pseudomonadota</taxon>
        <taxon>Alphaproteobacteria</taxon>
        <taxon>Sphingomonadales</taxon>
        <taxon>Sphingomonadaceae</taxon>
        <taxon>Novosphingobium</taxon>
    </lineage>
</organism>
<accession>A0A916X684</accession>
<sequence length="49" mass="5348">MDPRTRVKGRRGADPDNVVIMAGHRIARRRAAVNAAQPEAALAERQAAR</sequence>
<proteinExistence type="predicted"/>
<evidence type="ECO:0000313" key="2">
    <source>
        <dbReference type="Proteomes" id="UP000608154"/>
    </source>
</evidence>
<dbReference type="AlphaFoldDB" id="A0A916X684"/>
<dbReference type="RefSeq" id="WP_188771777.1">
    <property type="nucleotide sequence ID" value="NZ_BMHK01000014.1"/>
</dbReference>
<dbReference type="EMBL" id="BMHK01000014">
    <property type="protein sequence ID" value="GGC03993.1"/>
    <property type="molecule type" value="Genomic_DNA"/>
</dbReference>